<evidence type="ECO:0000313" key="2">
    <source>
        <dbReference type="EMBL" id="EDR09993.1"/>
    </source>
</evidence>
<dbReference type="EMBL" id="DS547098">
    <property type="protein sequence ID" value="EDR09993.1"/>
    <property type="molecule type" value="Genomic_DNA"/>
</dbReference>
<sequence>MCERGKNPTNGVVWYILGFSANPSQPISVPLAEKEAYSSFYTHKMSQLWPFLSTSTFGRLYGSSTHKLPAHLPIFRLPLTLRKSLAGFMAASITGVLIAVGFWSLVAPFRNEGQDETWAIEGSDRAWDNTWMVVGA</sequence>
<dbReference type="GeneID" id="6075073"/>
<feature type="transmembrane region" description="Helical" evidence="1">
    <location>
        <begin position="85"/>
        <end position="106"/>
    </location>
</feature>
<name>B0D5C3_LACBS</name>
<dbReference type="RefSeq" id="XP_001879378.1">
    <property type="nucleotide sequence ID" value="XM_001879343.1"/>
</dbReference>
<dbReference type="OrthoDB" id="5673at2759"/>
<reference evidence="2 3" key="1">
    <citation type="journal article" date="2008" name="Nature">
        <title>The genome of Laccaria bicolor provides insights into mycorrhizal symbiosis.</title>
        <authorList>
            <person name="Martin F."/>
            <person name="Aerts A."/>
            <person name="Ahren D."/>
            <person name="Brun A."/>
            <person name="Danchin E.G.J."/>
            <person name="Duchaussoy F."/>
            <person name="Gibon J."/>
            <person name="Kohler A."/>
            <person name="Lindquist E."/>
            <person name="Pereda V."/>
            <person name="Salamov A."/>
            <person name="Shapiro H.J."/>
            <person name="Wuyts J."/>
            <person name="Blaudez D."/>
            <person name="Buee M."/>
            <person name="Brokstein P."/>
            <person name="Canbaeck B."/>
            <person name="Cohen D."/>
            <person name="Courty P.E."/>
            <person name="Coutinho P.M."/>
            <person name="Delaruelle C."/>
            <person name="Detter J.C."/>
            <person name="Deveau A."/>
            <person name="DiFazio S."/>
            <person name="Duplessis S."/>
            <person name="Fraissinet-Tachet L."/>
            <person name="Lucic E."/>
            <person name="Frey-Klett P."/>
            <person name="Fourrey C."/>
            <person name="Feussner I."/>
            <person name="Gay G."/>
            <person name="Grimwood J."/>
            <person name="Hoegger P.J."/>
            <person name="Jain P."/>
            <person name="Kilaru S."/>
            <person name="Labbe J."/>
            <person name="Lin Y.C."/>
            <person name="Legue V."/>
            <person name="Le Tacon F."/>
            <person name="Marmeisse R."/>
            <person name="Melayah D."/>
            <person name="Montanini B."/>
            <person name="Muratet M."/>
            <person name="Nehls U."/>
            <person name="Niculita-Hirzel H."/>
            <person name="Oudot-Le Secq M.P."/>
            <person name="Peter M."/>
            <person name="Quesneville H."/>
            <person name="Rajashekar B."/>
            <person name="Reich M."/>
            <person name="Rouhier N."/>
            <person name="Schmutz J."/>
            <person name="Yin T."/>
            <person name="Chalot M."/>
            <person name="Henrissat B."/>
            <person name="Kuees U."/>
            <person name="Lucas S."/>
            <person name="Van de Peer Y."/>
            <person name="Podila G.K."/>
            <person name="Polle A."/>
            <person name="Pukkila P.J."/>
            <person name="Richardson P.M."/>
            <person name="Rouze P."/>
            <person name="Sanders I.R."/>
            <person name="Stajich J.E."/>
            <person name="Tunlid A."/>
            <person name="Tuskan G."/>
            <person name="Grigoriev I.V."/>
        </authorList>
    </citation>
    <scope>NUCLEOTIDE SEQUENCE [LARGE SCALE GENOMIC DNA]</scope>
    <source>
        <strain evidence="3">S238N-H82 / ATCC MYA-4686</strain>
    </source>
</reference>
<dbReference type="STRING" id="486041.B0D5C3"/>
<keyword evidence="1" id="KW-0812">Transmembrane</keyword>
<organism evidence="3">
    <name type="scientific">Laccaria bicolor (strain S238N-H82 / ATCC MYA-4686)</name>
    <name type="common">Bicoloured deceiver</name>
    <name type="synonym">Laccaria laccata var. bicolor</name>
    <dbReference type="NCBI Taxonomy" id="486041"/>
    <lineage>
        <taxon>Eukaryota</taxon>
        <taxon>Fungi</taxon>
        <taxon>Dikarya</taxon>
        <taxon>Basidiomycota</taxon>
        <taxon>Agaricomycotina</taxon>
        <taxon>Agaricomycetes</taxon>
        <taxon>Agaricomycetidae</taxon>
        <taxon>Agaricales</taxon>
        <taxon>Agaricineae</taxon>
        <taxon>Hydnangiaceae</taxon>
        <taxon>Laccaria</taxon>
    </lineage>
</organism>
<keyword evidence="3" id="KW-1185">Reference proteome</keyword>
<dbReference type="HOGENOM" id="CLU_155377_0_0_1"/>
<proteinExistence type="predicted"/>
<evidence type="ECO:0000256" key="1">
    <source>
        <dbReference type="SAM" id="Phobius"/>
    </source>
</evidence>
<gene>
    <name evidence="2" type="ORF">LACBIDRAFT_317834</name>
</gene>
<dbReference type="InParanoid" id="B0D5C3"/>
<protein>
    <submittedName>
        <fullName evidence="2">Predicted protein</fullName>
    </submittedName>
</protein>
<dbReference type="Proteomes" id="UP000001194">
    <property type="component" value="Unassembled WGS sequence"/>
</dbReference>
<accession>B0D5C3</accession>
<dbReference type="KEGG" id="lbc:LACBIDRAFT_317834"/>
<dbReference type="AlphaFoldDB" id="B0D5C3"/>
<evidence type="ECO:0000313" key="3">
    <source>
        <dbReference type="Proteomes" id="UP000001194"/>
    </source>
</evidence>
<keyword evidence="1" id="KW-0472">Membrane</keyword>
<keyword evidence="1" id="KW-1133">Transmembrane helix</keyword>